<evidence type="ECO:0000313" key="2">
    <source>
        <dbReference type="Proteomes" id="UP000759537"/>
    </source>
</evidence>
<name>A0A9P5MNY8_9AGAM</name>
<organism evidence="1 2">
    <name type="scientific">Russula ochroleuca</name>
    <dbReference type="NCBI Taxonomy" id="152965"/>
    <lineage>
        <taxon>Eukaryota</taxon>
        <taxon>Fungi</taxon>
        <taxon>Dikarya</taxon>
        <taxon>Basidiomycota</taxon>
        <taxon>Agaricomycotina</taxon>
        <taxon>Agaricomycetes</taxon>
        <taxon>Russulales</taxon>
        <taxon>Russulaceae</taxon>
        <taxon>Russula</taxon>
    </lineage>
</organism>
<dbReference type="AlphaFoldDB" id="A0A9P5MNY8"/>
<proteinExistence type="predicted"/>
<dbReference type="Proteomes" id="UP000759537">
    <property type="component" value="Unassembled WGS sequence"/>
</dbReference>
<keyword evidence="2" id="KW-1185">Reference proteome</keyword>
<gene>
    <name evidence="1" type="ORF">DFH94DRAFT_123417</name>
</gene>
<accession>A0A9P5MNY8</accession>
<reference evidence="1" key="2">
    <citation type="journal article" date="2020" name="Nat. Commun.">
        <title>Large-scale genome sequencing of mycorrhizal fungi provides insights into the early evolution of symbiotic traits.</title>
        <authorList>
            <person name="Miyauchi S."/>
            <person name="Kiss E."/>
            <person name="Kuo A."/>
            <person name="Drula E."/>
            <person name="Kohler A."/>
            <person name="Sanchez-Garcia M."/>
            <person name="Morin E."/>
            <person name="Andreopoulos B."/>
            <person name="Barry K.W."/>
            <person name="Bonito G."/>
            <person name="Buee M."/>
            <person name="Carver A."/>
            <person name="Chen C."/>
            <person name="Cichocki N."/>
            <person name="Clum A."/>
            <person name="Culley D."/>
            <person name="Crous P.W."/>
            <person name="Fauchery L."/>
            <person name="Girlanda M."/>
            <person name="Hayes R.D."/>
            <person name="Keri Z."/>
            <person name="LaButti K."/>
            <person name="Lipzen A."/>
            <person name="Lombard V."/>
            <person name="Magnuson J."/>
            <person name="Maillard F."/>
            <person name="Murat C."/>
            <person name="Nolan M."/>
            <person name="Ohm R.A."/>
            <person name="Pangilinan J."/>
            <person name="Pereira M.F."/>
            <person name="Perotto S."/>
            <person name="Peter M."/>
            <person name="Pfister S."/>
            <person name="Riley R."/>
            <person name="Sitrit Y."/>
            <person name="Stielow J.B."/>
            <person name="Szollosi G."/>
            <person name="Zifcakova L."/>
            <person name="Stursova M."/>
            <person name="Spatafora J.W."/>
            <person name="Tedersoo L."/>
            <person name="Vaario L.M."/>
            <person name="Yamada A."/>
            <person name="Yan M."/>
            <person name="Wang P."/>
            <person name="Xu J."/>
            <person name="Bruns T."/>
            <person name="Baldrian P."/>
            <person name="Vilgalys R."/>
            <person name="Dunand C."/>
            <person name="Henrissat B."/>
            <person name="Grigoriev I.V."/>
            <person name="Hibbett D."/>
            <person name="Nagy L.G."/>
            <person name="Martin F.M."/>
        </authorList>
    </citation>
    <scope>NUCLEOTIDE SEQUENCE</scope>
    <source>
        <strain evidence="1">Prilba</strain>
    </source>
</reference>
<reference evidence="1" key="1">
    <citation type="submission" date="2019-10" db="EMBL/GenBank/DDBJ databases">
        <authorList>
            <consortium name="DOE Joint Genome Institute"/>
            <person name="Kuo A."/>
            <person name="Miyauchi S."/>
            <person name="Kiss E."/>
            <person name="Drula E."/>
            <person name="Kohler A."/>
            <person name="Sanchez-Garcia M."/>
            <person name="Andreopoulos B."/>
            <person name="Barry K.W."/>
            <person name="Bonito G."/>
            <person name="Buee M."/>
            <person name="Carver A."/>
            <person name="Chen C."/>
            <person name="Cichocki N."/>
            <person name="Clum A."/>
            <person name="Culley D."/>
            <person name="Crous P.W."/>
            <person name="Fauchery L."/>
            <person name="Girlanda M."/>
            <person name="Hayes R."/>
            <person name="Keri Z."/>
            <person name="LaButti K."/>
            <person name="Lipzen A."/>
            <person name="Lombard V."/>
            <person name="Magnuson J."/>
            <person name="Maillard F."/>
            <person name="Morin E."/>
            <person name="Murat C."/>
            <person name="Nolan M."/>
            <person name="Ohm R."/>
            <person name="Pangilinan J."/>
            <person name="Pereira M."/>
            <person name="Perotto S."/>
            <person name="Peter M."/>
            <person name="Riley R."/>
            <person name="Sitrit Y."/>
            <person name="Stielow B."/>
            <person name="Szollosi G."/>
            <person name="Zifcakova L."/>
            <person name="Stursova M."/>
            <person name="Spatafora J.W."/>
            <person name="Tedersoo L."/>
            <person name="Vaario L.-M."/>
            <person name="Yamada A."/>
            <person name="Yan M."/>
            <person name="Wang P."/>
            <person name="Xu J."/>
            <person name="Bruns T."/>
            <person name="Baldrian P."/>
            <person name="Vilgalys R."/>
            <person name="Henrissat B."/>
            <person name="Grigoriev I.V."/>
            <person name="Hibbett D."/>
            <person name="Nagy L.G."/>
            <person name="Martin F.M."/>
        </authorList>
    </citation>
    <scope>NUCLEOTIDE SEQUENCE</scope>
    <source>
        <strain evidence="1">Prilba</strain>
    </source>
</reference>
<sequence length="166" mass="18235">MQPASPFTPSQAIPSARLSSHAWTTSRLLLSNGTVPVLPWFSDVRKSSARRGFRLVDLRTSLACSHTVMPNFLGPRGLPLVMWVSAPAKIKAKILFARADRLVTANPCQPTRSRSSSMAHQSVESDLFEAIVLSVVLLRSGRSLGDSLEDILFLNSPLTSFFGHRY</sequence>
<dbReference type="EMBL" id="WHVB01000160">
    <property type="protein sequence ID" value="KAF8460711.1"/>
    <property type="molecule type" value="Genomic_DNA"/>
</dbReference>
<comment type="caution">
    <text evidence="1">The sequence shown here is derived from an EMBL/GenBank/DDBJ whole genome shotgun (WGS) entry which is preliminary data.</text>
</comment>
<protein>
    <submittedName>
        <fullName evidence="1">Uncharacterized protein</fullName>
    </submittedName>
</protein>
<evidence type="ECO:0000313" key="1">
    <source>
        <dbReference type="EMBL" id="KAF8460711.1"/>
    </source>
</evidence>